<dbReference type="AlphaFoldDB" id="A0A3Q0ENV8"/>
<gene>
    <name evidence="3" type="primary">LOC106753596</name>
</gene>
<dbReference type="GeneID" id="106753596"/>
<feature type="compositionally biased region" description="Basic and acidic residues" evidence="1">
    <location>
        <begin position="1"/>
        <end position="11"/>
    </location>
</feature>
<name>A0A3Q0ENV8_VIGRR</name>
<organism evidence="2 3">
    <name type="scientific">Vigna radiata var. radiata</name>
    <name type="common">Mung bean</name>
    <name type="synonym">Phaseolus aureus</name>
    <dbReference type="NCBI Taxonomy" id="3916"/>
    <lineage>
        <taxon>Eukaryota</taxon>
        <taxon>Viridiplantae</taxon>
        <taxon>Streptophyta</taxon>
        <taxon>Embryophyta</taxon>
        <taxon>Tracheophyta</taxon>
        <taxon>Spermatophyta</taxon>
        <taxon>Magnoliopsida</taxon>
        <taxon>eudicotyledons</taxon>
        <taxon>Gunneridae</taxon>
        <taxon>Pentapetalae</taxon>
        <taxon>rosids</taxon>
        <taxon>fabids</taxon>
        <taxon>Fabales</taxon>
        <taxon>Fabaceae</taxon>
        <taxon>Papilionoideae</taxon>
        <taxon>50 kb inversion clade</taxon>
        <taxon>NPAAA clade</taxon>
        <taxon>indigoferoid/millettioid clade</taxon>
        <taxon>Phaseoleae</taxon>
        <taxon>Vigna</taxon>
    </lineage>
</organism>
<proteinExistence type="predicted"/>
<feature type="region of interest" description="Disordered" evidence="1">
    <location>
        <begin position="167"/>
        <end position="188"/>
    </location>
</feature>
<keyword evidence="2" id="KW-1185">Reference proteome</keyword>
<dbReference type="OrthoDB" id="10402177at2759"/>
<evidence type="ECO:0000313" key="2">
    <source>
        <dbReference type="Proteomes" id="UP000087766"/>
    </source>
</evidence>
<dbReference type="RefSeq" id="XP_022633330.1">
    <property type="nucleotide sequence ID" value="XM_022777609.1"/>
</dbReference>
<feature type="region of interest" description="Disordered" evidence="1">
    <location>
        <begin position="1"/>
        <end position="26"/>
    </location>
</feature>
<accession>A0A3Q0ENV8</accession>
<evidence type="ECO:0000256" key="1">
    <source>
        <dbReference type="SAM" id="MobiDB-lite"/>
    </source>
</evidence>
<evidence type="ECO:0000313" key="3">
    <source>
        <dbReference type="RefSeq" id="XP_022633330.1"/>
    </source>
</evidence>
<sequence>MRNETVKEEIKSSSTGVATHRSQRVVARDPKLEEDIAWRQIDENSKSLLNRCSSGDIVEEGDGPKIILEEGSDLVDKEGEIGVVSNHQVLTPRNEEAEQEFVAEIFTSEIPRIATSLTNPLVDTQQTSEPCLMKQKKPVGEIPKSIEQVALEETMTKNTNMAASSILSESVTSKLDPTVTLPSKSHPS</sequence>
<dbReference type="KEGG" id="vra:106753596"/>
<protein>
    <submittedName>
        <fullName evidence="3">Uncharacterized protein LOC106753596</fullName>
    </submittedName>
</protein>
<dbReference type="Proteomes" id="UP000087766">
    <property type="component" value="Unplaced"/>
</dbReference>
<reference evidence="3" key="1">
    <citation type="submission" date="2025-08" db="UniProtKB">
        <authorList>
            <consortium name="RefSeq"/>
        </authorList>
    </citation>
    <scope>IDENTIFICATION</scope>
    <source>
        <tissue evidence="3">Leaf</tissue>
    </source>
</reference>